<evidence type="ECO:0000313" key="2">
    <source>
        <dbReference type="EMBL" id="VFJ65911.1"/>
    </source>
</evidence>
<dbReference type="AlphaFoldDB" id="A0A450TAN9"/>
<evidence type="ECO:0000313" key="1">
    <source>
        <dbReference type="EMBL" id="VFJ63775.1"/>
    </source>
</evidence>
<dbReference type="EMBL" id="CAADFL010000344">
    <property type="protein sequence ID" value="VFK14892.1"/>
    <property type="molecule type" value="Genomic_DNA"/>
</dbReference>
<dbReference type="EMBL" id="CAADFA010000406">
    <property type="protein sequence ID" value="VFJ65911.1"/>
    <property type="molecule type" value="Genomic_DNA"/>
</dbReference>
<evidence type="ECO:0000313" key="3">
    <source>
        <dbReference type="EMBL" id="VFK14892.1"/>
    </source>
</evidence>
<name>A0A450TAN9_9GAMM</name>
<gene>
    <name evidence="1" type="ORF">BECKFM1743A_GA0114220_103406</name>
    <name evidence="3" type="ORF">BECKFM1743B_GA0114221_103446</name>
    <name evidence="2" type="ORF">BECKFM1743C_GA0114222_104064</name>
</gene>
<sequence length="63" mass="7116">MPVFAGAYFIAINQRLRDERGAFPLLSATGPEADAVTRIYRERQGRGTTKVRYGRDASESRLR</sequence>
<accession>A0A450TAN9</accession>
<organism evidence="1">
    <name type="scientific">Candidatus Kentrum sp. FM</name>
    <dbReference type="NCBI Taxonomy" id="2126340"/>
    <lineage>
        <taxon>Bacteria</taxon>
        <taxon>Pseudomonadati</taxon>
        <taxon>Pseudomonadota</taxon>
        <taxon>Gammaproteobacteria</taxon>
        <taxon>Candidatus Kentrum</taxon>
    </lineage>
</organism>
<dbReference type="EMBL" id="CAADEZ010000340">
    <property type="protein sequence ID" value="VFJ63775.1"/>
    <property type="molecule type" value="Genomic_DNA"/>
</dbReference>
<protein>
    <submittedName>
        <fullName evidence="1">Uncharacterized protein</fullName>
    </submittedName>
</protein>
<proteinExistence type="predicted"/>
<reference evidence="1" key="1">
    <citation type="submission" date="2019-02" db="EMBL/GenBank/DDBJ databases">
        <authorList>
            <person name="Gruber-Vodicka R. H."/>
            <person name="Seah K. B. B."/>
        </authorList>
    </citation>
    <scope>NUCLEOTIDE SEQUENCE</scope>
    <source>
        <strain evidence="1">BECK_BZ163</strain>
        <strain evidence="3">BECK_BZ164</strain>
        <strain evidence="2">BECK_BZ165</strain>
    </source>
</reference>